<dbReference type="AlphaFoldDB" id="A0A1R3T3V8"/>
<comment type="similarity">
    <text evidence="2">Belongs to the SusD family.</text>
</comment>
<comment type="subcellular location">
    <subcellularLocation>
        <location evidence="1">Cell outer membrane</location>
    </subcellularLocation>
</comment>
<dbReference type="InterPro" id="IPR011990">
    <property type="entry name" value="TPR-like_helical_dom_sf"/>
</dbReference>
<keyword evidence="5" id="KW-0998">Cell outer membrane</keyword>
<evidence type="ECO:0000256" key="2">
    <source>
        <dbReference type="ARBA" id="ARBA00006275"/>
    </source>
</evidence>
<accession>A0A1R3T3V8</accession>
<gene>
    <name evidence="9" type="ORF">PSM36_3091</name>
</gene>
<evidence type="ECO:0000256" key="3">
    <source>
        <dbReference type="ARBA" id="ARBA00022729"/>
    </source>
</evidence>
<sequence length="538" mass="62980">MKKINIKFLSLAISVIILSGCSDWLDLTPTDQVTDKIVWERESSVDLYVNGFYTYLHQYGQFGNQQFEGSLTESLTNTFKYGSYALGHKAGHPNNYVFNPEAVTTTSCFYSNWTDAYNKIRRMNEFLHSMELYSSFPESMNTRWEAQTRFFRAFIYFQLAKRFDGVILYTSLNEMQKDKARSSNEETWNLIEQDLNFAIENLPESWIPQEKGRVTKYAALAFKSRAMLYAERWQAAYDASNEVIESGLFSLTDNYADSWKGSNQESILEFKYSELGPNHTFDKDYVPLSDGYEFGGLGTPTQEMVESYEKADGTQMDWTPYYTENATRPPYEELEPRFKATVIFPGSTWKGNTMQNSVNGTYGTFMAYRAQPYTYGHTTTGYFLRKLMDETLIDIRGIPSTQTWVEIRYAEVLLNKAEAAFRLNKPDEAREAMNEVRERVNLPPKSSSGEQWFNDYRNERKVELAYEGHLFWDMRRWRLAHIEYNDYRCHGFRITGDNYEYIDVDYQDRKFSTRNYILPIPDAELANNSLIEQYDSWK</sequence>
<evidence type="ECO:0000313" key="10">
    <source>
        <dbReference type="Proteomes" id="UP000187464"/>
    </source>
</evidence>
<protein>
    <submittedName>
        <fullName evidence="9">SusD family</fullName>
    </submittedName>
</protein>
<dbReference type="EMBL" id="LT605205">
    <property type="protein sequence ID" value="SCD21880.1"/>
    <property type="molecule type" value="Genomic_DNA"/>
</dbReference>
<evidence type="ECO:0000256" key="5">
    <source>
        <dbReference type="ARBA" id="ARBA00023237"/>
    </source>
</evidence>
<dbReference type="Gene3D" id="1.25.40.390">
    <property type="match status" value="1"/>
</dbReference>
<feature type="signal peptide" evidence="6">
    <location>
        <begin position="1"/>
        <end position="24"/>
    </location>
</feature>
<organism evidence="9 10">
    <name type="scientific">Proteiniphilum saccharofermentans</name>
    <dbReference type="NCBI Taxonomy" id="1642647"/>
    <lineage>
        <taxon>Bacteria</taxon>
        <taxon>Pseudomonadati</taxon>
        <taxon>Bacteroidota</taxon>
        <taxon>Bacteroidia</taxon>
        <taxon>Bacteroidales</taxon>
        <taxon>Dysgonomonadaceae</taxon>
        <taxon>Proteiniphilum</taxon>
    </lineage>
</organism>
<reference evidence="9 10" key="1">
    <citation type="submission" date="2016-08" db="EMBL/GenBank/DDBJ databases">
        <authorList>
            <person name="Seilhamer J.J."/>
        </authorList>
    </citation>
    <scope>NUCLEOTIDE SEQUENCE [LARGE SCALE GENOMIC DNA]</scope>
    <source>
        <strain evidence="9">M3/6</strain>
    </source>
</reference>
<keyword evidence="10" id="KW-1185">Reference proteome</keyword>
<dbReference type="GO" id="GO:0009279">
    <property type="term" value="C:cell outer membrane"/>
    <property type="evidence" value="ECO:0007669"/>
    <property type="project" value="UniProtKB-SubCell"/>
</dbReference>
<evidence type="ECO:0000256" key="1">
    <source>
        <dbReference type="ARBA" id="ARBA00004442"/>
    </source>
</evidence>
<name>A0A1R3T3V8_9BACT</name>
<evidence type="ECO:0000256" key="4">
    <source>
        <dbReference type="ARBA" id="ARBA00023136"/>
    </source>
</evidence>
<dbReference type="InterPro" id="IPR033985">
    <property type="entry name" value="SusD-like_N"/>
</dbReference>
<evidence type="ECO:0000313" key="9">
    <source>
        <dbReference type="EMBL" id="SCD21880.1"/>
    </source>
</evidence>
<evidence type="ECO:0000256" key="6">
    <source>
        <dbReference type="SAM" id="SignalP"/>
    </source>
</evidence>
<dbReference type="Pfam" id="PF07980">
    <property type="entry name" value="SusD_RagB"/>
    <property type="match status" value="1"/>
</dbReference>
<keyword evidence="3 6" id="KW-0732">Signal</keyword>
<dbReference type="Proteomes" id="UP000187464">
    <property type="component" value="Chromosome I"/>
</dbReference>
<dbReference type="STRING" id="1642647.PSM36_3091"/>
<feature type="chain" id="PRO_5012661378" evidence="6">
    <location>
        <begin position="25"/>
        <end position="538"/>
    </location>
</feature>
<evidence type="ECO:0000259" key="7">
    <source>
        <dbReference type="Pfam" id="PF07980"/>
    </source>
</evidence>
<dbReference type="SUPFAM" id="SSF48452">
    <property type="entry name" value="TPR-like"/>
    <property type="match status" value="1"/>
</dbReference>
<proteinExistence type="inferred from homology"/>
<dbReference type="Pfam" id="PF14322">
    <property type="entry name" value="SusD-like_3"/>
    <property type="match status" value="1"/>
</dbReference>
<dbReference type="InterPro" id="IPR012944">
    <property type="entry name" value="SusD_RagB_dom"/>
</dbReference>
<evidence type="ECO:0000259" key="8">
    <source>
        <dbReference type="Pfam" id="PF14322"/>
    </source>
</evidence>
<dbReference type="KEGG" id="psac:PSM36_3091"/>
<keyword evidence="4" id="KW-0472">Membrane</keyword>
<feature type="domain" description="SusD-like N-terminal" evidence="8">
    <location>
        <begin position="23"/>
        <end position="228"/>
    </location>
</feature>
<feature type="domain" description="RagB/SusD" evidence="7">
    <location>
        <begin position="278"/>
        <end position="537"/>
    </location>
</feature>
<dbReference type="RefSeq" id="WP_076931620.1">
    <property type="nucleotide sequence ID" value="NZ_LT605205.1"/>
</dbReference>
<dbReference type="PROSITE" id="PS51257">
    <property type="entry name" value="PROKAR_LIPOPROTEIN"/>
    <property type="match status" value="1"/>
</dbReference>